<dbReference type="Pfam" id="PF01872">
    <property type="entry name" value="RibD_C"/>
    <property type="match status" value="1"/>
</dbReference>
<dbReference type="InterPro" id="IPR024072">
    <property type="entry name" value="DHFR-like_dom_sf"/>
</dbReference>
<dbReference type="GO" id="GO:0008703">
    <property type="term" value="F:5-amino-6-(5-phosphoribosylamino)uracil reductase activity"/>
    <property type="evidence" value="ECO:0007669"/>
    <property type="project" value="InterPro"/>
</dbReference>
<dbReference type="GO" id="GO:0009231">
    <property type="term" value="P:riboflavin biosynthetic process"/>
    <property type="evidence" value="ECO:0007669"/>
    <property type="project" value="InterPro"/>
</dbReference>
<dbReference type="InterPro" id="IPR002734">
    <property type="entry name" value="RibDG_C"/>
</dbReference>
<comment type="caution">
    <text evidence="2">The sequence shown here is derived from an EMBL/GenBank/DDBJ whole genome shotgun (WGS) entry which is preliminary data.</text>
</comment>
<evidence type="ECO:0000313" key="3">
    <source>
        <dbReference type="Proteomes" id="UP000051248"/>
    </source>
</evidence>
<dbReference type="STRING" id="1423775.FD03_GL002514"/>
<dbReference type="PANTHER" id="PTHR38011:SF11">
    <property type="entry name" value="2,5-DIAMINO-6-RIBOSYLAMINO-4(3H)-PYRIMIDINONE 5'-PHOSPHATE REDUCTASE"/>
    <property type="match status" value="1"/>
</dbReference>
<dbReference type="InterPro" id="IPR050765">
    <property type="entry name" value="Riboflavin_Biosynth_HTPR"/>
</dbReference>
<dbReference type="AlphaFoldDB" id="A0A0R1KEA0"/>
<dbReference type="Proteomes" id="UP000051248">
    <property type="component" value="Unassembled WGS sequence"/>
</dbReference>
<reference evidence="2 3" key="1">
    <citation type="journal article" date="2015" name="Genome Announc.">
        <title>Expanding the biotechnology potential of lactobacilli through comparative genomics of 213 strains and associated genera.</title>
        <authorList>
            <person name="Sun Z."/>
            <person name="Harris H.M."/>
            <person name="McCann A."/>
            <person name="Guo C."/>
            <person name="Argimon S."/>
            <person name="Zhang W."/>
            <person name="Yang X."/>
            <person name="Jeffery I.B."/>
            <person name="Cooney J.C."/>
            <person name="Kagawa T.F."/>
            <person name="Liu W."/>
            <person name="Song Y."/>
            <person name="Salvetti E."/>
            <person name="Wrobel A."/>
            <person name="Rasinkangas P."/>
            <person name="Parkhill J."/>
            <person name="Rea M.C."/>
            <person name="O'Sullivan O."/>
            <person name="Ritari J."/>
            <person name="Douillard F.P."/>
            <person name="Paul Ross R."/>
            <person name="Yang R."/>
            <person name="Briner A.E."/>
            <person name="Felis G.E."/>
            <person name="de Vos W.M."/>
            <person name="Barrangou R."/>
            <person name="Klaenhammer T.R."/>
            <person name="Caufield P.W."/>
            <person name="Cui Y."/>
            <person name="Zhang H."/>
            <person name="O'Toole P.W."/>
        </authorList>
    </citation>
    <scope>NUCLEOTIDE SEQUENCE [LARGE SCALE GENOMIC DNA]</scope>
    <source>
        <strain evidence="2 3">DSM 19682</strain>
    </source>
</reference>
<proteinExistence type="predicted"/>
<dbReference type="SUPFAM" id="SSF53597">
    <property type="entry name" value="Dihydrofolate reductase-like"/>
    <property type="match status" value="1"/>
</dbReference>
<organism evidence="2 3">
    <name type="scientific">Companilactobacillus nodensis DSM 19682 = JCM 14932 = NBRC 107160</name>
    <dbReference type="NCBI Taxonomy" id="1423775"/>
    <lineage>
        <taxon>Bacteria</taxon>
        <taxon>Bacillati</taxon>
        <taxon>Bacillota</taxon>
        <taxon>Bacilli</taxon>
        <taxon>Lactobacillales</taxon>
        <taxon>Lactobacillaceae</taxon>
        <taxon>Companilactobacillus</taxon>
    </lineage>
</organism>
<accession>A0A0R1KEA0</accession>
<sequence>MDTNMRNVIFYGAVSLDGYLADDNYSLDWLFKYNDEKIMKESYQPFFEQVDTVIMGRKTYDDLMRMSDEFPYPNTEVFVLSHRKIDSKYVKQTDKPVDELVKELKEKSGKNIWIVGGGQIVSSLIEHNLIDTIQIQITPDLLGSGVKLFQHMNHASRFQTIFAKQYGELIDIKYQLKSPTA</sequence>
<keyword evidence="3" id="KW-1185">Reference proteome</keyword>
<protein>
    <recommendedName>
        <fullName evidence="1">Bacterial bifunctional deaminase-reductase C-terminal domain-containing protein</fullName>
    </recommendedName>
</protein>
<name>A0A0R1KEA0_9LACO</name>
<gene>
    <name evidence="2" type="ORF">FD03_GL002514</name>
</gene>
<dbReference type="PANTHER" id="PTHR38011">
    <property type="entry name" value="DIHYDROFOLATE REDUCTASE FAMILY PROTEIN (AFU_ORTHOLOGUE AFUA_8G06820)"/>
    <property type="match status" value="1"/>
</dbReference>
<evidence type="ECO:0000313" key="2">
    <source>
        <dbReference type="EMBL" id="KRK78737.1"/>
    </source>
</evidence>
<dbReference type="EMBL" id="AZDZ01000022">
    <property type="protein sequence ID" value="KRK78737.1"/>
    <property type="molecule type" value="Genomic_DNA"/>
</dbReference>
<feature type="domain" description="Bacterial bifunctional deaminase-reductase C-terminal" evidence="1">
    <location>
        <begin position="8"/>
        <end position="160"/>
    </location>
</feature>
<dbReference type="PATRIC" id="fig|1423775.4.peg.2557"/>
<dbReference type="PRINTS" id="PR00070">
    <property type="entry name" value="DHFR"/>
</dbReference>
<dbReference type="Gene3D" id="3.40.430.10">
    <property type="entry name" value="Dihydrofolate Reductase, subunit A"/>
    <property type="match status" value="1"/>
</dbReference>
<dbReference type="eggNOG" id="COG0262">
    <property type="taxonomic scope" value="Bacteria"/>
</dbReference>
<evidence type="ECO:0000259" key="1">
    <source>
        <dbReference type="Pfam" id="PF01872"/>
    </source>
</evidence>